<dbReference type="OrthoDB" id="100847at2759"/>
<keyword evidence="4" id="KW-1185">Reference proteome</keyword>
<sequence>MNRSWGVRATPDERLGAEAIAKIAQNASEQRAAAPRALGKRHAATSPAELNEVLELCGPRSSPEGEDAAVSSAKSDTSQEAVAKPNRPRKHRKSTHVVRKVRHECQRLVRGGGFYLRNLGLLVVKEEKERLLKEMAGLSAQLASLKQQAMASMGRVDRDTARSIQVGRELRDDVHVNQQKFGEIASIMSEFSLCNAQAGSALHDKIMLKRDQDSRRTALRALKASKMPKAEQFLQLRRPNTNLRNICDEGRRFEMDNGDFFSERLSITQFKDARSVKQIFDLLLFYYCNLEISISEKIGHITVRLDDDNGNKSITQNRLVSTTIKDLKVESNTITFAHFHEPRDDEKCIHGEGDYGMIVMDYADGDEKYPYQPGECIRKDVVAVMEVRECPLSPKDEDRVTVVFTRWVQNKLHRPQFPVASKDWHELRDRMDLFGKTMQRSLAEDLHIEALGLRMSGK</sequence>
<reference evidence="3" key="1">
    <citation type="submission" date="2021-02" db="EMBL/GenBank/DDBJ databases">
        <authorList>
            <person name="Palmer J.M."/>
        </authorList>
    </citation>
    <scope>NUCLEOTIDE SEQUENCE</scope>
    <source>
        <strain evidence="3">SCRP734</strain>
    </source>
</reference>
<evidence type="ECO:0000313" key="3">
    <source>
        <dbReference type="EMBL" id="KAG7377503.1"/>
    </source>
</evidence>
<name>A0A8T1VB66_9STRA</name>
<accession>A0A8T1VB66</accession>
<feature type="region of interest" description="Disordered" evidence="2">
    <location>
        <begin position="27"/>
        <end position="46"/>
    </location>
</feature>
<proteinExistence type="predicted"/>
<evidence type="ECO:0000256" key="1">
    <source>
        <dbReference type="SAM" id="Coils"/>
    </source>
</evidence>
<dbReference type="EMBL" id="JAGDFM010000517">
    <property type="protein sequence ID" value="KAG7377503.1"/>
    <property type="molecule type" value="Genomic_DNA"/>
</dbReference>
<organism evidence="3 4">
    <name type="scientific">Phytophthora pseudosyringae</name>
    <dbReference type="NCBI Taxonomy" id="221518"/>
    <lineage>
        <taxon>Eukaryota</taxon>
        <taxon>Sar</taxon>
        <taxon>Stramenopiles</taxon>
        <taxon>Oomycota</taxon>
        <taxon>Peronosporomycetes</taxon>
        <taxon>Peronosporales</taxon>
        <taxon>Peronosporaceae</taxon>
        <taxon>Phytophthora</taxon>
    </lineage>
</organism>
<keyword evidence="1" id="KW-0175">Coiled coil</keyword>
<evidence type="ECO:0000313" key="4">
    <source>
        <dbReference type="Proteomes" id="UP000694044"/>
    </source>
</evidence>
<protein>
    <submittedName>
        <fullName evidence="3">Formate dehydrogenase (NAD+)</fullName>
    </submittedName>
</protein>
<comment type="caution">
    <text evidence="3">The sequence shown here is derived from an EMBL/GenBank/DDBJ whole genome shotgun (WGS) entry which is preliminary data.</text>
</comment>
<feature type="region of interest" description="Disordered" evidence="2">
    <location>
        <begin position="57"/>
        <end position="96"/>
    </location>
</feature>
<feature type="compositionally biased region" description="Basic residues" evidence="2">
    <location>
        <begin position="86"/>
        <end position="96"/>
    </location>
</feature>
<evidence type="ECO:0000256" key="2">
    <source>
        <dbReference type="SAM" id="MobiDB-lite"/>
    </source>
</evidence>
<dbReference type="AlphaFoldDB" id="A0A8T1VB66"/>
<dbReference type="Proteomes" id="UP000694044">
    <property type="component" value="Unassembled WGS sequence"/>
</dbReference>
<feature type="coiled-coil region" evidence="1">
    <location>
        <begin position="121"/>
        <end position="148"/>
    </location>
</feature>
<gene>
    <name evidence="3" type="primary">FDH1_6</name>
    <name evidence="3" type="ORF">PHYPSEUDO_011534</name>
</gene>